<keyword evidence="1" id="KW-0472">Membrane</keyword>
<keyword evidence="1" id="KW-1133">Transmembrane helix</keyword>
<accession>A0A315Z7T0</accession>
<gene>
    <name evidence="2" type="ORF">BC781_107252</name>
</gene>
<comment type="caution">
    <text evidence="2">The sequence shown here is derived from an EMBL/GenBank/DDBJ whole genome shotgun (WGS) entry which is preliminary data.</text>
</comment>
<keyword evidence="1" id="KW-0812">Transmembrane</keyword>
<name>A0A315Z7T0_SEDFL</name>
<evidence type="ECO:0000313" key="3">
    <source>
        <dbReference type="Proteomes" id="UP000245535"/>
    </source>
</evidence>
<dbReference type="AlphaFoldDB" id="A0A315Z7T0"/>
<evidence type="ECO:0000256" key="1">
    <source>
        <dbReference type="SAM" id="Phobius"/>
    </source>
</evidence>
<reference evidence="2 3" key="1">
    <citation type="submission" date="2018-03" db="EMBL/GenBank/DDBJ databases">
        <title>Genomic Encyclopedia of Archaeal and Bacterial Type Strains, Phase II (KMG-II): from individual species to whole genera.</title>
        <authorList>
            <person name="Goeker M."/>
        </authorList>
    </citation>
    <scope>NUCLEOTIDE SEQUENCE [LARGE SCALE GENOMIC DNA]</scope>
    <source>
        <strain evidence="2 3">DSM 28229</strain>
    </source>
</reference>
<evidence type="ECO:0000313" key="2">
    <source>
        <dbReference type="EMBL" id="PWJ38661.1"/>
    </source>
</evidence>
<dbReference type="EMBL" id="QGDO01000007">
    <property type="protein sequence ID" value="PWJ38661.1"/>
    <property type="molecule type" value="Genomic_DNA"/>
</dbReference>
<dbReference type="Proteomes" id="UP000245535">
    <property type="component" value="Unassembled WGS sequence"/>
</dbReference>
<proteinExistence type="predicted"/>
<feature type="transmembrane region" description="Helical" evidence="1">
    <location>
        <begin position="32"/>
        <end position="54"/>
    </location>
</feature>
<protein>
    <submittedName>
        <fullName evidence="2">Uncharacterized protein</fullName>
    </submittedName>
</protein>
<organism evidence="2 3">
    <name type="scientific">Sediminitomix flava</name>
    <dbReference type="NCBI Taxonomy" id="379075"/>
    <lineage>
        <taxon>Bacteria</taxon>
        <taxon>Pseudomonadati</taxon>
        <taxon>Bacteroidota</taxon>
        <taxon>Cytophagia</taxon>
        <taxon>Cytophagales</taxon>
        <taxon>Flammeovirgaceae</taxon>
        <taxon>Sediminitomix</taxon>
    </lineage>
</organism>
<feature type="transmembrane region" description="Helical" evidence="1">
    <location>
        <begin position="66"/>
        <end position="82"/>
    </location>
</feature>
<keyword evidence="3" id="KW-1185">Reference proteome</keyword>
<sequence length="198" mass="23166">MKNKGLVITTIVFFLIVNLSHFWEGKIGIWAFPIFIYLIIIFLVLLMICLIQIVKGFKEKFSNRNRNVMIVIIAISLGLIFLKPRGIINFDRFEGEDLFIAQREGALNCMTTFKLKPNNKFKERSVCFGISEVRGNYEIKNDTIFFSNVSVTRGSEEYYKFGILKKSKYRDEKAFFRYRSGSDSIGHELWIKKNEIMN</sequence>